<organism evidence="9 10">
    <name type="scientific">Peptacetobacter hominis</name>
    <dbReference type="NCBI Taxonomy" id="2743610"/>
    <lineage>
        <taxon>Bacteria</taxon>
        <taxon>Bacillati</taxon>
        <taxon>Bacillota</taxon>
        <taxon>Clostridia</taxon>
        <taxon>Peptostreptococcales</taxon>
        <taxon>Peptostreptococcaceae</taxon>
        <taxon>Peptacetobacter</taxon>
    </lineage>
</organism>
<keyword evidence="7" id="KW-0234">DNA repair</keyword>
<proteinExistence type="predicted"/>
<dbReference type="GO" id="GO:0003677">
    <property type="term" value="F:DNA binding"/>
    <property type="evidence" value="ECO:0007669"/>
    <property type="project" value="UniProtKB-KW"/>
</dbReference>
<evidence type="ECO:0000256" key="2">
    <source>
        <dbReference type="ARBA" id="ARBA00022763"/>
    </source>
</evidence>
<keyword evidence="1" id="KW-0547">Nucleotide-binding</keyword>
<evidence type="ECO:0000256" key="6">
    <source>
        <dbReference type="ARBA" id="ARBA00023125"/>
    </source>
</evidence>
<keyword evidence="2" id="KW-0227">DNA damage</keyword>
<dbReference type="InterPro" id="IPR038726">
    <property type="entry name" value="PDDEXK_AddAB-type"/>
</dbReference>
<keyword evidence="3" id="KW-0378">Hydrolase</keyword>
<evidence type="ECO:0000259" key="8">
    <source>
        <dbReference type="Pfam" id="PF12705"/>
    </source>
</evidence>
<dbReference type="GO" id="GO:0004386">
    <property type="term" value="F:helicase activity"/>
    <property type="evidence" value="ECO:0007669"/>
    <property type="project" value="UniProtKB-KW"/>
</dbReference>
<evidence type="ECO:0000256" key="1">
    <source>
        <dbReference type="ARBA" id="ARBA00022741"/>
    </source>
</evidence>
<dbReference type="GO" id="GO:0006281">
    <property type="term" value="P:DNA repair"/>
    <property type="evidence" value="ECO:0007669"/>
    <property type="project" value="UniProtKB-KW"/>
</dbReference>
<feature type="domain" description="PD-(D/E)XK endonuclease-like" evidence="8">
    <location>
        <begin position="11"/>
        <end position="236"/>
    </location>
</feature>
<comment type="caution">
    <text evidence="9">The sequence shown here is derived from an EMBL/GenBank/DDBJ whole genome shotgun (WGS) entry which is preliminary data.</text>
</comment>
<evidence type="ECO:0000256" key="3">
    <source>
        <dbReference type="ARBA" id="ARBA00022801"/>
    </source>
</evidence>
<dbReference type="Pfam" id="PF12705">
    <property type="entry name" value="PDDEXK_1"/>
    <property type="match status" value="1"/>
</dbReference>
<dbReference type="GO" id="GO:0016787">
    <property type="term" value="F:hydrolase activity"/>
    <property type="evidence" value="ECO:0007669"/>
    <property type="project" value="UniProtKB-KW"/>
</dbReference>
<dbReference type="AlphaFoldDB" id="A0A544QTR7"/>
<dbReference type="OrthoDB" id="306181at2"/>
<reference evidence="9 10" key="1">
    <citation type="submission" date="2019-02" db="EMBL/GenBank/DDBJ databases">
        <title>Peptostreptococcaceae bacterium ZHW00191 nov., a new bacterium isolated from the human gut.</title>
        <authorList>
            <person name="Zhou H.-W."/>
            <person name="Chen X.-J."/>
        </authorList>
    </citation>
    <scope>NUCLEOTIDE SEQUENCE [LARGE SCALE GENOMIC DNA]</scope>
    <source>
        <strain evidence="9 10">ZHW00191</strain>
    </source>
</reference>
<name>A0A544QTR7_9FIRM</name>
<dbReference type="EMBL" id="SGJB01000016">
    <property type="protein sequence ID" value="TQQ84085.1"/>
    <property type="molecule type" value="Genomic_DNA"/>
</dbReference>
<dbReference type="RefSeq" id="WP_142536440.1">
    <property type="nucleotide sequence ID" value="NZ_SGJB01000016.1"/>
</dbReference>
<evidence type="ECO:0000256" key="5">
    <source>
        <dbReference type="ARBA" id="ARBA00022840"/>
    </source>
</evidence>
<gene>
    <name evidence="9" type="ORF">EXD82_08245</name>
</gene>
<evidence type="ECO:0000313" key="9">
    <source>
        <dbReference type="EMBL" id="TQQ84085.1"/>
    </source>
</evidence>
<keyword evidence="10" id="KW-1185">Reference proteome</keyword>
<dbReference type="Gene3D" id="3.90.320.10">
    <property type="match status" value="1"/>
</dbReference>
<evidence type="ECO:0000313" key="10">
    <source>
        <dbReference type="Proteomes" id="UP000317863"/>
    </source>
</evidence>
<protein>
    <submittedName>
        <fullName evidence="9">PD-(D/E)XK nuclease family protein</fullName>
    </submittedName>
</protein>
<evidence type="ECO:0000256" key="7">
    <source>
        <dbReference type="ARBA" id="ARBA00023204"/>
    </source>
</evidence>
<dbReference type="InterPro" id="IPR011604">
    <property type="entry name" value="PDDEXK-like_dom_sf"/>
</dbReference>
<dbReference type="GO" id="GO:0005524">
    <property type="term" value="F:ATP binding"/>
    <property type="evidence" value="ECO:0007669"/>
    <property type="project" value="UniProtKB-KW"/>
</dbReference>
<dbReference type="Proteomes" id="UP000317863">
    <property type="component" value="Unassembled WGS sequence"/>
</dbReference>
<sequence length="253" mass="30669">MKQVDLKRFVFSQNSLNTFRICPKKFRYKYIDRIGWEKDDKEYYDSMEMGRDFHLICERYFRNIPIGNLDFDKSGKFSKWIERIKNIVSIEDEKKYLPEYGVFINIEGVRINAKYDLVVIYTEDGKECIDIWDWKTENRKITYKDASMRMQTTVYMYMAYEAVTQIHGIDKNNVRIRMMYYQPDYSDQPVRIEYTDEKISEDRKRIYGIIENIETSDFIPINKNGCKWCEFSRICDECGVEDLDFDYYQEDGE</sequence>
<keyword evidence="6" id="KW-0238">DNA-binding</keyword>
<keyword evidence="5" id="KW-0067">ATP-binding</keyword>
<keyword evidence="4" id="KW-0347">Helicase</keyword>
<evidence type="ECO:0000256" key="4">
    <source>
        <dbReference type="ARBA" id="ARBA00022806"/>
    </source>
</evidence>
<accession>A0A544QTR7</accession>